<dbReference type="PANTHER" id="PTHR46796">
    <property type="entry name" value="HTH-TYPE TRANSCRIPTIONAL ACTIVATOR RHAS-RELATED"/>
    <property type="match status" value="1"/>
</dbReference>
<keyword evidence="1" id="KW-0805">Transcription regulation</keyword>
<dbReference type="PROSITE" id="PS01124">
    <property type="entry name" value="HTH_ARAC_FAMILY_2"/>
    <property type="match status" value="1"/>
</dbReference>
<dbReference type="InterPro" id="IPR050204">
    <property type="entry name" value="AraC_XylS_family_regulators"/>
</dbReference>
<dbReference type="EMBL" id="FNZR01000005">
    <property type="protein sequence ID" value="SEL41899.1"/>
    <property type="molecule type" value="Genomic_DNA"/>
</dbReference>
<sequence length="258" mass="28855">MTFETYQPSASLQPYIKAFHIIESHGLPLENRVLPGTSIALSFRFGGQIAYGYGQQSTLVPAASLAGLRQSARLIHYLPHSGTMVALLKEGMAPAFFRNPLHEMRGLTLELDSFFAASEIARVQDQLAGAPDHRARVATLERFLLAKLRPHEPDAATLHAVAAIHQAKGRIPMADLAERIHLSQDAFEKRFRRAVGILPKPFADIVRLQTLIAGSNPQLPVQRLALDGDYFDQAHFNHAFKRFTGLPPRAFFKQRRFW</sequence>
<accession>A0A1H7Q263</accession>
<evidence type="ECO:0000256" key="3">
    <source>
        <dbReference type="ARBA" id="ARBA00023163"/>
    </source>
</evidence>
<reference evidence="6" key="1">
    <citation type="submission" date="2016-10" db="EMBL/GenBank/DDBJ databases">
        <authorList>
            <person name="Varghese N."/>
            <person name="Submissions S."/>
        </authorList>
    </citation>
    <scope>NUCLEOTIDE SEQUENCE [LARGE SCALE GENOMIC DNA]</scope>
    <source>
        <strain evidence="6">Jip14</strain>
    </source>
</reference>
<evidence type="ECO:0000313" key="5">
    <source>
        <dbReference type="EMBL" id="SEL41899.1"/>
    </source>
</evidence>
<dbReference type="Pfam" id="PF20240">
    <property type="entry name" value="DUF6597"/>
    <property type="match status" value="1"/>
</dbReference>
<dbReference type="SUPFAM" id="SSF46689">
    <property type="entry name" value="Homeodomain-like"/>
    <property type="match status" value="1"/>
</dbReference>
<dbReference type="STRING" id="332977.SAMN05421740_105129"/>
<evidence type="ECO:0000313" key="6">
    <source>
        <dbReference type="Proteomes" id="UP000198916"/>
    </source>
</evidence>
<dbReference type="Gene3D" id="1.10.10.60">
    <property type="entry name" value="Homeodomain-like"/>
    <property type="match status" value="2"/>
</dbReference>
<dbReference type="OrthoDB" id="323290at2"/>
<dbReference type="AlphaFoldDB" id="A0A1H7Q263"/>
<proteinExistence type="predicted"/>
<name>A0A1H7Q263_9SPHI</name>
<keyword evidence="2" id="KW-0238">DNA-binding</keyword>
<evidence type="ECO:0000256" key="1">
    <source>
        <dbReference type="ARBA" id="ARBA00023015"/>
    </source>
</evidence>
<evidence type="ECO:0000259" key="4">
    <source>
        <dbReference type="PROSITE" id="PS01124"/>
    </source>
</evidence>
<dbReference type="RefSeq" id="WP_090606210.1">
    <property type="nucleotide sequence ID" value="NZ_FNZR01000005.1"/>
</dbReference>
<dbReference type="Pfam" id="PF12833">
    <property type="entry name" value="HTH_18"/>
    <property type="match status" value="1"/>
</dbReference>
<organism evidence="5 6">
    <name type="scientific">Parapedobacter koreensis</name>
    <dbReference type="NCBI Taxonomy" id="332977"/>
    <lineage>
        <taxon>Bacteria</taxon>
        <taxon>Pseudomonadati</taxon>
        <taxon>Bacteroidota</taxon>
        <taxon>Sphingobacteriia</taxon>
        <taxon>Sphingobacteriales</taxon>
        <taxon>Sphingobacteriaceae</taxon>
        <taxon>Parapedobacter</taxon>
    </lineage>
</organism>
<gene>
    <name evidence="5" type="ORF">SAMN05421740_105129</name>
</gene>
<dbReference type="SMART" id="SM00342">
    <property type="entry name" value="HTH_ARAC"/>
    <property type="match status" value="1"/>
</dbReference>
<keyword evidence="6" id="KW-1185">Reference proteome</keyword>
<dbReference type="Proteomes" id="UP000198916">
    <property type="component" value="Unassembled WGS sequence"/>
</dbReference>
<keyword evidence="3" id="KW-0804">Transcription</keyword>
<dbReference type="InterPro" id="IPR018060">
    <property type="entry name" value="HTH_AraC"/>
</dbReference>
<dbReference type="InterPro" id="IPR046532">
    <property type="entry name" value="DUF6597"/>
</dbReference>
<dbReference type="GO" id="GO:0003700">
    <property type="term" value="F:DNA-binding transcription factor activity"/>
    <property type="evidence" value="ECO:0007669"/>
    <property type="project" value="InterPro"/>
</dbReference>
<dbReference type="GO" id="GO:0043565">
    <property type="term" value="F:sequence-specific DNA binding"/>
    <property type="evidence" value="ECO:0007669"/>
    <property type="project" value="InterPro"/>
</dbReference>
<evidence type="ECO:0000256" key="2">
    <source>
        <dbReference type="ARBA" id="ARBA00023125"/>
    </source>
</evidence>
<feature type="domain" description="HTH araC/xylS-type" evidence="4">
    <location>
        <begin position="154"/>
        <end position="254"/>
    </location>
</feature>
<dbReference type="InterPro" id="IPR009057">
    <property type="entry name" value="Homeodomain-like_sf"/>
</dbReference>
<protein>
    <submittedName>
        <fullName evidence="5">Transcriptional regulator, AraC family</fullName>
    </submittedName>
</protein>